<name>A0A6L2Q3U2_COPFO</name>
<dbReference type="Proteomes" id="UP000502823">
    <property type="component" value="Unassembled WGS sequence"/>
</dbReference>
<evidence type="ECO:0000313" key="5">
    <source>
        <dbReference type="EMBL" id="GFG39396.1"/>
    </source>
</evidence>
<dbReference type="Pfam" id="PF16040">
    <property type="entry name" value="APD1-4_N"/>
    <property type="match status" value="1"/>
</dbReference>
<feature type="transmembrane region" description="Helical" evidence="2">
    <location>
        <begin position="192"/>
        <end position="213"/>
    </location>
</feature>
<keyword evidence="2" id="KW-0472">Membrane</keyword>
<feature type="compositionally biased region" description="Basic and acidic residues" evidence="1">
    <location>
        <begin position="451"/>
        <end position="461"/>
    </location>
</feature>
<feature type="domain" description="E3 ubiquitin-protein ligase APD1-4 middle" evidence="4">
    <location>
        <begin position="643"/>
        <end position="751"/>
    </location>
</feature>
<feature type="region of interest" description="Disordered" evidence="1">
    <location>
        <begin position="445"/>
        <end position="466"/>
    </location>
</feature>
<keyword evidence="6" id="KW-1185">Reference proteome</keyword>
<dbReference type="InParanoid" id="A0A6L2Q3U2"/>
<evidence type="ECO:0008006" key="7">
    <source>
        <dbReference type="Google" id="ProtNLM"/>
    </source>
</evidence>
<proteinExistence type="predicted"/>
<dbReference type="Pfam" id="PF16041">
    <property type="entry name" value="APD1-4_M"/>
    <property type="match status" value="1"/>
</dbReference>
<dbReference type="InterPro" id="IPR032010">
    <property type="entry name" value="APD1-4_M"/>
</dbReference>
<sequence>MGIAMSFQWAWRLKRPNCEPDYSLFFHVHYAWNLTWISPYDVGRGLQTLRKYTIACCRSEKFWSLNIRTCLQYMYILRAYDWRDDVTAARSKDGKCESVLTLHSMPICVFTHRIQYEEHVGNIKDDKDDSKHAARSLIIITCLAKMQRPGTSGGVQEELLPGPPVDFKNLVLRRHSVRVIRHKRSLKVPLRAVRLCILIVLFPGLLVAVPLYMRFHVYGEQLYPVGMSDMRLLDNRVSTTWCQRQLVRANTTFNAFLLPGQPVVDPEPLKVSMTRHLELDDDMKEYWAFYLLQGSSVTVSTCVRWPGASLIVIRGHKHLHQCAYIGDDSSEELEEMEGNVQESVDWPVSRTKMATDHPSSSNSDNSNGLNQPKRMRRFRNGVTFHAKKASISSDEKLEHRDETESDDVDSILIELIRNIAWGKSRHRAKDGVTKAPSTTYAIPYRGSTESQRIKSTRERADYSSAPTSNEVFEDVLKRLQRLGDRGRTVLQRLNEEMGDIIPSNGSGTGYEDLNILRNMVRDILWEQGESKNRSEGQVERSRRGITLAPASLHESLNMNAEDEDAAIEEGLQPDGIADHHSLLNETTLNDRSKSEFWSSFSSSEERLLNCAGLILNLPLTPHRQCLQHRQHHEYTVAAHDNTITYKVPRNGYYFFVFSSENEVQTNYIRVHFELQKRVYNVSNSMVSCRNSTEPCSLPLDFFSSEKVVLELPVRPNDSLWNEEFIVVSTCEPRTALYLGCVLAVPVLILFFAFQ</sequence>
<dbReference type="EMBL" id="BLKM01000900">
    <property type="protein sequence ID" value="GFG39396.1"/>
    <property type="molecule type" value="Genomic_DNA"/>
</dbReference>
<keyword evidence="2" id="KW-0812">Transmembrane</keyword>
<feature type="region of interest" description="Disordered" evidence="1">
    <location>
        <begin position="352"/>
        <end position="373"/>
    </location>
</feature>
<evidence type="ECO:0000256" key="2">
    <source>
        <dbReference type="SAM" id="Phobius"/>
    </source>
</evidence>
<evidence type="ECO:0000313" key="6">
    <source>
        <dbReference type="Proteomes" id="UP000502823"/>
    </source>
</evidence>
<evidence type="ECO:0000259" key="4">
    <source>
        <dbReference type="Pfam" id="PF16041"/>
    </source>
</evidence>
<comment type="caution">
    <text evidence="5">The sequence shown here is derived from an EMBL/GenBank/DDBJ whole genome shotgun (WGS) entry which is preliminary data.</text>
</comment>
<dbReference type="InterPro" id="IPR032008">
    <property type="entry name" value="APD1-4_N"/>
</dbReference>
<protein>
    <recommendedName>
        <fullName evidence="7">E3 ubiquitin-protein ligase APD1-4 middle domain-containing protein</fullName>
    </recommendedName>
</protein>
<reference evidence="6" key="1">
    <citation type="submission" date="2020-01" db="EMBL/GenBank/DDBJ databases">
        <title>Draft genome sequence of the Termite Coptotermes fromosanus.</title>
        <authorList>
            <person name="Itakura S."/>
            <person name="Yosikawa Y."/>
            <person name="Umezawa K."/>
        </authorList>
    </citation>
    <scope>NUCLEOTIDE SEQUENCE [LARGE SCALE GENOMIC DNA]</scope>
</reference>
<keyword evidence="2" id="KW-1133">Transmembrane helix</keyword>
<organism evidence="5 6">
    <name type="scientific">Coptotermes formosanus</name>
    <name type="common">Formosan subterranean termite</name>
    <dbReference type="NCBI Taxonomy" id="36987"/>
    <lineage>
        <taxon>Eukaryota</taxon>
        <taxon>Metazoa</taxon>
        <taxon>Ecdysozoa</taxon>
        <taxon>Arthropoda</taxon>
        <taxon>Hexapoda</taxon>
        <taxon>Insecta</taxon>
        <taxon>Pterygota</taxon>
        <taxon>Neoptera</taxon>
        <taxon>Polyneoptera</taxon>
        <taxon>Dictyoptera</taxon>
        <taxon>Blattodea</taxon>
        <taxon>Blattoidea</taxon>
        <taxon>Termitoidae</taxon>
        <taxon>Rhinotermitidae</taxon>
        <taxon>Coptotermes</taxon>
    </lineage>
</organism>
<dbReference type="AlphaFoldDB" id="A0A6L2Q3U2"/>
<dbReference type="PANTHER" id="PTHR39077:SF1">
    <property type="entry name" value="E3 UBIQUITIN-PROTEIN LIGASE APD1-4 MIDDLE DOMAIN-CONTAINING PROTEIN"/>
    <property type="match status" value="1"/>
</dbReference>
<gene>
    <name evidence="5" type="ORF">Cfor_08345</name>
</gene>
<dbReference type="PANTHER" id="PTHR39077">
    <property type="entry name" value="DUF4793 DOMAIN-CONTAINING PROTEIN"/>
    <property type="match status" value="1"/>
</dbReference>
<evidence type="ECO:0000256" key="1">
    <source>
        <dbReference type="SAM" id="MobiDB-lite"/>
    </source>
</evidence>
<feature type="transmembrane region" description="Helical" evidence="2">
    <location>
        <begin position="735"/>
        <end position="753"/>
    </location>
</feature>
<evidence type="ECO:0000259" key="3">
    <source>
        <dbReference type="Pfam" id="PF16040"/>
    </source>
</evidence>
<feature type="domain" description="E3 ubiquitin-protein ligase APD1-4 N-terminal" evidence="3">
    <location>
        <begin position="250"/>
        <end position="319"/>
    </location>
</feature>
<accession>A0A6L2Q3U2</accession>
<dbReference type="OrthoDB" id="6435218at2759"/>